<dbReference type="FunFam" id="1.10.3810.10:FF:000001">
    <property type="entry name" value="Penicillin-binding protein 1A"/>
    <property type="match status" value="1"/>
</dbReference>
<feature type="domain" description="Penicillin-binding protein transpeptidase" evidence="29">
    <location>
        <begin position="384"/>
        <end position="667"/>
    </location>
</feature>
<keyword evidence="20" id="KW-0046">Antibiotic resistance</keyword>
<evidence type="ECO:0000256" key="13">
    <source>
        <dbReference type="ARBA" id="ARBA00022692"/>
    </source>
</evidence>
<evidence type="ECO:0000256" key="15">
    <source>
        <dbReference type="ARBA" id="ARBA00022960"/>
    </source>
</evidence>
<feature type="region of interest" description="Disordered" evidence="27">
    <location>
        <begin position="594"/>
        <end position="614"/>
    </location>
</feature>
<keyword evidence="12" id="KW-0808">Transferase</keyword>
<proteinExistence type="inferred from homology"/>
<evidence type="ECO:0000256" key="16">
    <source>
        <dbReference type="ARBA" id="ARBA00022968"/>
    </source>
</evidence>
<evidence type="ECO:0000256" key="20">
    <source>
        <dbReference type="ARBA" id="ARBA00023251"/>
    </source>
</evidence>
<comment type="function">
    <text evidence="1">Cell wall formation. Synthesis of cross-linked peptidoglycan from the lipid intermediates. The enzyme has a penicillin-insensitive transglycosylase N-terminal domain (formation of linear glycan strands) and a penicillin-sensitive transpeptidase C-terminal domain (cross-linking of the peptide subunits).</text>
</comment>
<evidence type="ECO:0000256" key="12">
    <source>
        <dbReference type="ARBA" id="ARBA00022679"/>
    </source>
</evidence>
<comment type="pathway">
    <text evidence="3">Cell wall biogenesis; peptidoglycan biosynthesis.</text>
</comment>
<feature type="domain" description="Glycosyl transferase family 51" evidence="30">
    <location>
        <begin position="109"/>
        <end position="284"/>
    </location>
</feature>
<comment type="pathway">
    <text evidence="26">Glycan biosynthesis.</text>
</comment>
<evidence type="ECO:0000256" key="10">
    <source>
        <dbReference type="ARBA" id="ARBA00022670"/>
    </source>
</evidence>
<comment type="similarity">
    <text evidence="4">In the C-terminal section; belongs to the transpeptidase family.</text>
</comment>
<evidence type="ECO:0000256" key="19">
    <source>
        <dbReference type="ARBA" id="ARBA00023136"/>
    </source>
</evidence>
<dbReference type="InterPro" id="IPR001460">
    <property type="entry name" value="PCN-bd_Tpept"/>
</dbReference>
<dbReference type="Pfam" id="PF00912">
    <property type="entry name" value="Transgly"/>
    <property type="match status" value="1"/>
</dbReference>
<comment type="similarity">
    <text evidence="5">In the N-terminal section; belongs to the glycosyltransferase 51 family.</text>
</comment>
<dbReference type="GO" id="GO:0009252">
    <property type="term" value="P:peptidoglycan biosynthetic process"/>
    <property type="evidence" value="ECO:0007669"/>
    <property type="project" value="UniProtKB-UniPathway"/>
</dbReference>
<keyword evidence="18 28" id="KW-1133">Transmembrane helix</keyword>
<evidence type="ECO:0000256" key="21">
    <source>
        <dbReference type="ARBA" id="ARBA00023268"/>
    </source>
</evidence>
<comment type="catalytic activity">
    <reaction evidence="23">
        <text>Preferential cleavage: (Ac)2-L-Lys-D-Ala-|-D-Ala. Also transpeptidation of peptidyl-alanyl moieties that are N-acyl substituents of D-alanine.</text>
        <dbReference type="EC" id="3.4.16.4"/>
    </reaction>
</comment>
<evidence type="ECO:0000256" key="23">
    <source>
        <dbReference type="ARBA" id="ARBA00034000"/>
    </source>
</evidence>
<dbReference type="GO" id="GO:0009002">
    <property type="term" value="F:serine-type D-Ala-D-Ala carboxypeptidase activity"/>
    <property type="evidence" value="ECO:0007669"/>
    <property type="project" value="UniProtKB-EC"/>
</dbReference>
<evidence type="ECO:0000256" key="14">
    <source>
        <dbReference type="ARBA" id="ARBA00022801"/>
    </source>
</evidence>
<name>A0A6I0EY95_9FIRM</name>
<evidence type="ECO:0000256" key="22">
    <source>
        <dbReference type="ARBA" id="ARBA00023316"/>
    </source>
</evidence>
<keyword evidence="22" id="KW-0961">Cell wall biogenesis/degradation</keyword>
<dbReference type="OrthoDB" id="9766909at2"/>
<evidence type="ECO:0000256" key="24">
    <source>
        <dbReference type="ARBA" id="ARBA00044770"/>
    </source>
</evidence>
<dbReference type="GO" id="GO:0071555">
    <property type="term" value="P:cell wall organization"/>
    <property type="evidence" value="ECO:0007669"/>
    <property type="project" value="UniProtKB-KW"/>
</dbReference>
<evidence type="ECO:0000256" key="8">
    <source>
        <dbReference type="ARBA" id="ARBA00022475"/>
    </source>
</evidence>
<evidence type="ECO:0000256" key="18">
    <source>
        <dbReference type="ARBA" id="ARBA00022989"/>
    </source>
</evidence>
<organism evidence="31 32">
    <name type="scientific">Heliorestis acidaminivorans</name>
    <dbReference type="NCBI Taxonomy" id="553427"/>
    <lineage>
        <taxon>Bacteria</taxon>
        <taxon>Bacillati</taxon>
        <taxon>Bacillota</taxon>
        <taxon>Clostridia</taxon>
        <taxon>Eubacteriales</taxon>
        <taxon>Heliobacteriaceae</taxon>
        <taxon>Heliorestis</taxon>
    </lineage>
</organism>
<dbReference type="GO" id="GO:0046677">
    <property type="term" value="P:response to antibiotic"/>
    <property type="evidence" value="ECO:0007669"/>
    <property type="project" value="UniProtKB-KW"/>
</dbReference>
<dbReference type="InterPro" id="IPR050396">
    <property type="entry name" value="Glycosyltr_51/Transpeptidase"/>
</dbReference>
<evidence type="ECO:0000256" key="27">
    <source>
        <dbReference type="SAM" id="MobiDB-lite"/>
    </source>
</evidence>
<dbReference type="InterPro" id="IPR036950">
    <property type="entry name" value="PBP_transglycosylase"/>
</dbReference>
<feature type="compositionally biased region" description="Polar residues" evidence="27">
    <location>
        <begin position="361"/>
        <end position="381"/>
    </location>
</feature>
<feature type="compositionally biased region" description="Basic and acidic residues" evidence="27">
    <location>
        <begin position="856"/>
        <end position="872"/>
    </location>
</feature>
<dbReference type="GO" id="GO:0006508">
    <property type="term" value="P:proteolysis"/>
    <property type="evidence" value="ECO:0007669"/>
    <property type="project" value="UniProtKB-KW"/>
</dbReference>
<dbReference type="Gene3D" id="3.40.710.10">
    <property type="entry name" value="DD-peptidase/beta-lactamase superfamily"/>
    <property type="match status" value="1"/>
</dbReference>
<feature type="region of interest" description="Disordered" evidence="27">
    <location>
        <begin position="359"/>
        <end position="381"/>
    </location>
</feature>
<comment type="caution">
    <text evidence="31">The sequence shown here is derived from an EMBL/GenBank/DDBJ whole genome shotgun (WGS) entry which is preliminary data.</text>
</comment>
<dbReference type="PANTHER" id="PTHR32282">
    <property type="entry name" value="BINDING PROTEIN TRANSPEPTIDASE, PUTATIVE-RELATED"/>
    <property type="match status" value="1"/>
</dbReference>
<evidence type="ECO:0000256" key="1">
    <source>
        <dbReference type="ARBA" id="ARBA00002624"/>
    </source>
</evidence>
<evidence type="ECO:0000256" key="17">
    <source>
        <dbReference type="ARBA" id="ARBA00022984"/>
    </source>
</evidence>
<dbReference type="EC" id="2.4.99.28" evidence="24"/>
<keyword evidence="14" id="KW-0378">Hydrolase</keyword>
<keyword evidence="9" id="KW-0121">Carboxypeptidase</keyword>
<evidence type="ECO:0000256" key="3">
    <source>
        <dbReference type="ARBA" id="ARBA00004752"/>
    </source>
</evidence>
<keyword evidence="17" id="KW-0573">Peptidoglycan synthesis</keyword>
<evidence type="ECO:0000256" key="9">
    <source>
        <dbReference type="ARBA" id="ARBA00022645"/>
    </source>
</evidence>
<evidence type="ECO:0000256" key="25">
    <source>
        <dbReference type="ARBA" id="ARBA00049902"/>
    </source>
</evidence>
<dbReference type="SUPFAM" id="SSF53955">
    <property type="entry name" value="Lysozyme-like"/>
    <property type="match status" value="1"/>
</dbReference>
<evidence type="ECO:0000256" key="4">
    <source>
        <dbReference type="ARBA" id="ARBA00007090"/>
    </source>
</evidence>
<dbReference type="InterPro" id="IPR012338">
    <property type="entry name" value="Beta-lactam/transpept-like"/>
</dbReference>
<evidence type="ECO:0000256" key="5">
    <source>
        <dbReference type="ARBA" id="ARBA00007739"/>
    </source>
</evidence>
<keyword evidence="15" id="KW-0133">Cell shape</keyword>
<evidence type="ECO:0000256" key="6">
    <source>
        <dbReference type="ARBA" id="ARBA00012448"/>
    </source>
</evidence>
<accession>A0A6I0EY95</accession>
<dbReference type="Proteomes" id="UP000468766">
    <property type="component" value="Unassembled WGS sequence"/>
</dbReference>
<dbReference type="GO" id="GO:0005886">
    <property type="term" value="C:plasma membrane"/>
    <property type="evidence" value="ECO:0007669"/>
    <property type="project" value="UniProtKB-SubCell"/>
</dbReference>
<dbReference type="EC" id="3.4.16.4" evidence="6"/>
<keyword evidence="21" id="KW-0511">Multifunctional enzyme</keyword>
<keyword evidence="16" id="KW-0735">Signal-anchor</keyword>
<dbReference type="GO" id="GO:0030288">
    <property type="term" value="C:outer membrane-bounded periplasmic space"/>
    <property type="evidence" value="ECO:0007669"/>
    <property type="project" value="TreeGrafter"/>
</dbReference>
<gene>
    <name evidence="31" type="ORF">F9B85_12325</name>
</gene>
<evidence type="ECO:0000313" key="32">
    <source>
        <dbReference type="Proteomes" id="UP000468766"/>
    </source>
</evidence>
<keyword evidence="10" id="KW-0645">Protease</keyword>
<keyword evidence="32" id="KW-1185">Reference proteome</keyword>
<dbReference type="NCBIfam" id="TIGR02074">
    <property type="entry name" value="PBP_1a_fam"/>
    <property type="match status" value="1"/>
</dbReference>
<feature type="transmembrane region" description="Helical" evidence="28">
    <location>
        <begin position="61"/>
        <end position="85"/>
    </location>
</feature>
<dbReference type="GO" id="GO:0008360">
    <property type="term" value="P:regulation of cell shape"/>
    <property type="evidence" value="ECO:0007669"/>
    <property type="project" value="UniProtKB-KW"/>
</dbReference>
<dbReference type="GO" id="GO:0008955">
    <property type="term" value="F:peptidoglycan glycosyltransferase activity"/>
    <property type="evidence" value="ECO:0007669"/>
    <property type="project" value="UniProtKB-EC"/>
</dbReference>
<evidence type="ECO:0000256" key="28">
    <source>
        <dbReference type="SAM" id="Phobius"/>
    </source>
</evidence>
<keyword evidence="19 28" id="KW-0472">Membrane</keyword>
<feature type="compositionally biased region" description="Low complexity" evidence="27">
    <location>
        <begin position="816"/>
        <end position="839"/>
    </location>
</feature>
<sequence length="882" mass="97817">MTIIRFFQPFCTIKDHCNDFPLLCYNRQEVERRAFPVERDKPQEQKNTVKRKKRKIHWPRFIIFITAVLLVVGLGVGSGLLFAWATDTPSFSPDDLDVHTTSILYDIHGNEFARLHGGENRTLVELDTIPQSVLDAFLAIEDNKFYEHHGVDFLAMIRAVMANITGGYGTQGASTITQQLVKNAFLTPDKKLKRKVQEAMLAFQLERTYSKDEIFQMYLNRIYFGEGAYGVQAAAHTFFGKPISEVGLHEAALLAAMPNAPNHWSPYRNPELAEQRRQLVLTQMNRFGYITAEEAEEAKQNQPTVVERGNRVGSASSNLYPYFVDYVIQETIEKYGISENLLYRGGLRIYTTVDPKVQRPAETSLSDSKNYPPSRGSQPVQASMAVIDHTTGQIRALVGGREHTAKRGFNRATDLKRQPGSAFKPVAVYAPALEMGRTTATVVDDVPVRYGNYEPDNYDGVYRGLITMREATQYSVNIYAVKLLNEIGVQNGYNFSKRLGIKSLDDKRDQVLGLSLGGLTHGTNPLEMAGAYGAFANKGVWIEPHAVTQILDREGNVYVQAKPKQDIVMKETSAYLMTSMLETVVQSGTGTRAQMNRPVAGKTGTTELPKDDPQFRGMRGNKDAWFAAYTPELVGVVWMGYDQTDRNNYLYQTYGGSYPAQIWRSVMTAALRDVPVKAFPRPRGLTEVAVDIKSGMLPSDLTPSQFIKTEIFDERTVPKETSNVWVEGVVCVDTGLPYTFGDDCEGGLTRAVFLQRPVPYTGAKRPLDAALEVPTPIVADEDADDADSNNTPDVPLRPNETPAVPTPAPATPSPSPAENNQQQQNSSSNSSGNSSPSQNDRNVPSVPAEPPASGNGKKDEEEKKQEADDVIERPLTPPAELF</sequence>
<evidence type="ECO:0000256" key="26">
    <source>
        <dbReference type="ARBA" id="ARBA00060592"/>
    </source>
</evidence>
<dbReference type="InterPro" id="IPR023346">
    <property type="entry name" value="Lysozyme-like_dom_sf"/>
</dbReference>
<feature type="compositionally biased region" description="Pro residues" evidence="27">
    <location>
        <begin position="804"/>
        <end position="815"/>
    </location>
</feature>
<feature type="region of interest" description="Disordered" evidence="27">
    <location>
        <begin position="778"/>
        <end position="882"/>
    </location>
</feature>
<evidence type="ECO:0000259" key="29">
    <source>
        <dbReference type="Pfam" id="PF00905"/>
    </source>
</evidence>
<dbReference type="SUPFAM" id="SSF56601">
    <property type="entry name" value="beta-lactamase/transpeptidase-like"/>
    <property type="match status" value="1"/>
</dbReference>
<keyword evidence="8" id="KW-1003">Cell membrane</keyword>
<evidence type="ECO:0000256" key="2">
    <source>
        <dbReference type="ARBA" id="ARBA00004401"/>
    </source>
</evidence>
<evidence type="ECO:0000313" key="31">
    <source>
        <dbReference type="EMBL" id="KAB2951579.1"/>
    </source>
</evidence>
<dbReference type="InterPro" id="IPR001264">
    <property type="entry name" value="Glyco_trans_51"/>
</dbReference>
<keyword evidence="13 28" id="KW-0812">Transmembrane</keyword>
<evidence type="ECO:0000259" key="30">
    <source>
        <dbReference type="Pfam" id="PF00912"/>
    </source>
</evidence>
<dbReference type="UniPathway" id="UPA00219"/>
<dbReference type="Pfam" id="PF00905">
    <property type="entry name" value="Transpeptidase"/>
    <property type="match status" value="1"/>
</dbReference>
<comment type="catalytic activity">
    <reaction evidence="25">
        <text>[GlcNAc-(1-&gt;4)-Mur2Ac(oyl-L-Ala-gamma-D-Glu-L-Lys-D-Ala-D-Ala)](n)-di-trans,octa-cis-undecaprenyl diphosphate + beta-D-GlcNAc-(1-&gt;4)-Mur2Ac(oyl-L-Ala-gamma-D-Glu-L-Lys-D-Ala-D-Ala)-di-trans,octa-cis-undecaprenyl diphosphate = [GlcNAc-(1-&gt;4)-Mur2Ac(oyl-L-Ala-gamma-D-Glu-L-Lys-D-Ala-D-Ala)](n+1)-di-trans,octa-cis-undecaprenyl diphosphate + di-trans,octa-cis-undecaprenyl diphosphate + H(+)</text>
        <dbReference type="Rhea" id="RHEA:23708"/>
        <dbReference type="Rhea" id="RHEA-COMP:9602"/>
        <dbReference type="Rhea" id="RHEA-COMP:9603"/>
        <dbReference type="ChEBI" id="CHEBI:15378"/>
        <dbReference type="ChEBI" id="CHEBI:58405"/>
        <dbReference type="ChEBI" id="CHEBI:60033"/>
        <dbReference type="ChEBI" id="CHEBI:78435"/>
        <dbReference type="EC" id="2.4.99.28"/>
    </reaction>
</comment>
<dbReference type="EMBL" id="WBXO01000011">
    <property type="protein sequence ID" value="KAB2951579.1"/>
    <property type="molecule type" value="Genomic_DNA"/>
</dbReference>
<dbReference type="AlphaFoldDB" id="A0A6I0EY95"/>
<dbReference type="Gene3D" id="1.10.3810.10">
    <property type="entry name" value="Biosynthetic peptidoglycan transglycosylase-like"/>
    <property type="match status" value="1"/>
</dbReference>
<keyword evidence="11" id="KW-0328">Glycosyltransferase</keyword>
<dbReference type="GO" id="GO:0008658">
    <property type="term" value="F:penicillin binding"/>
    <property type="evidence" value="ECO:0007669"/>
    <property type="project" value="InterPro"/>
</dbReference>
<dbReference type="PANTHER" id="PTHR32282:SF11">
    <property type="entry name" value="PENICILLIN-BINDING PROTEIN 1B"/>
    <property type="match status" value="1"/>
</dbReference>
<evidence type="ECO:0000256" key="7">
    <source>
        <dbReference type="ARBA" id="ARBA00018638"/>
    </source>
</evidence>
<comment type="subcellular location">
    <subcellularLocation>
        <location evidence="2">Cell membrane</location>
        <topology evidence="2">Single-pass type II membrane protein</topology>
    </subcellularLocation>
</comment>
<evidence type="ECO:0000256" key="11">
    <source>
        <dbReference type="ARBA" id="ARBA00022676"/>
    </source>
</evidence>
<protein>
    <recommendedName>
        <fullName evidence="7">Penicillin-binding protein 1A</fullName>
        <ecNumber evidence="24">2.4.99.28</ecNumber>
        <ecNumber evidence="6">3.4.16.4</ecNumber>
    </recommendedName>
</protein>
<reference evidence="31 32" key="1">
    <citation type="submission" date="2019-10" db="EMBL/GenBank/DDBJ databases">
        <title>Whole-genome sequence of the extremophile Heliorestis acidaminivorans DSM 24790.</title>
        <authorList>
            <person name="Kyndt J.A."/>
            <person name="Meyer T.E."/>
        </authorList>
    </citation>
    <scope>NUCLEOTIDE SEQUENCE [LARGE SCALE GENOMIC DNA]</scope>
    <source>
        <strain evidence="31 32">DSM 24790</strain>
    </source>
</reference>